<dbReference type="EMBL" id="CM014091">
    <property type="protein sequence ID" value="TKS81975.1"/>
    <property type="molecule type" value="Genomic_DNA"/>
</dbReference>
<dbReference type="PROSITE" id="PS51125">
    <property type="entry name" value="NHL"/>
    <property type="match status" value="1"/>
</dbReference>
<feature type="repeat" description="NHL" evidence="8">
    <location>
        <begin position="168"/>
        <end position="211"/>
    </location>
</feature>
<dbReference type="CDD" id="cd16516">
    <property type="entry name" value="RING-HC_malin"/>
    <property type="match status" value="1"/>
</dbReference>
<dbReference type="InterPro" id="IPR011042">
    <property type="entry name" value="6-blade_b-propeller_TolB-like"/>
</dbReference>
<dbReference type="SUPFAM" id="SSF101898">
    <property type="entry name" value="NHL repeat"/>
    <property type="match status" value="1"/>
</dbReference>
<evidence type="ECO:0000256" key="5">
    <source>
        <dbReference type="ARBA" id="ARBA00022771"/>
    </source>
</evidence>
<dbReference type="GO" id="GO:0061630">
    <property type="term" value="F:ubiquitin protein ligase activity"/>
    <property type="evidence" value="ECO:0007669"/>
    <property type="project" value="UniProtKB-EC"/>
</dbReference>
<evidence type="ECO:0000256" key="6">
    <source>
        <dbReference type="ARBA" id="ARBA00022833"/>
    </source>
</evidence>
<keyword evidence="4" id="KW-0677">Repeat</keyword>
<comment type="catalytic activity">
    <reaction evidence="1">
        <text>S-ubiquitinyl-[E2 ubiquitin-conjugating enzyme]-L-cysteine + [acceptor protein]-L-lysine = [E2 ubiquitin-conjugating enzyme]-L-cysteine + N(6)-ubiquitinyl-[acceptor protein]-L-lysine.</text>
        <dbReference type="EC" id="2.3.2.27"/>
    </reaction>
</comment>
<dbReference type="PROSITE" id="PS00518">
    <property type="entry name" value="ZF_RING_1"/>
    <property type="match status" value="1"/>
</dbReference>
<dbReference type="Gene3D" id="3.30.40.10">
    <property type="entry name" value="Zinc/RING finger domain, C3HC4 (zinc finger)"/>
    <property type="match status" value="1"/>
</dbReference>
<evidence type="ECO:0000256" key="2">
    <source>
        <dbReference type="ARBA" id="ARBA00012483"/>
    </source>
</evidence>
<dbReference type="EC" id="2.3.2.27" evidence="2"/>
<evidence type="ECO:0000256" key="3">
    <source>
        <dbReference type="ARBA" id="ARBA00022723"/>
    </source>
</evidence>
<evidence type="ECO:0000259" key="9">
    <source>
        <dbReference type="PROSITE" id="PS50089"/>
    </source>
</evidence>
<evidence type="ECO:0000256" key="7">
    <source>
        <dbReference type="PROSITE-ProRule" id="PRU00175"/>
    </source>
</evidence>
<feature type="domain" description="RING-type" evidence="9">
    <location>
        <begin position="29"/>
        <end position="76"/>
    </location>
</feature>
<dbReference type="SUPFAM" id="SSF57850">
    <property type="entry name" value="RING/U-box"/>
    <property type="match status" value="1"/>
</dbReference>
<keyword evidence="11" id="KW-1185">Reference proteome</keyword>
<keyword evidence="5 7" id="KW-0863">Zinc-finger</keyword>
<name>A0A4U5V651_COLLU</name>
<evidence type="ECO:0000256" key="1">
    <source>
        <dbReference type="ARBA" id="ARBA00000900"/>
    </source>
</evidence>
<organism evidence="10 11">
    <name type="scientific">Collichthys lucidus</name>
    <name type="common">Big head croaker</name>
    <name type="synonym">Sciaena lucida</name>
    <dbReference type="NCBI Taxonomy" id="240159"/>
    <lineage>
        <taxon>Eukaryota</taxon>
        <taxon>Metazoa</taxon>
        <taxon>Chordata</taxon>
        <taxon>Craniata</taxon>
        <taxon>Vertebrata</taxon>
        <taxon>Euteleostomi</taxon>
        <taxon>Actinopterygii</taxon>
        <taxon>Neopterygii</taxon>
        <taxon>Teleostei</taxon>
        <taxon>Neoteleostei</taxon>
        <taxon>Acanthomorphata</taxon>
        <taxon>Eupercaria</taxon>
        <taxon>Sciaenidae</taxon>
        <taxon>Collichthys</taxon>
    </lineage>
</organism>
<dbReference type="SMART" id="SM00184">
    <property type="entry name" value="RING"/>
    <property type="match status" value="1"/>
</dbReference>
<dbReference type="GO" id="GO:0043161">
    <property type="term" value="P:proteasome-mediated ubiquitin-dependent protein catabolic process"/>
    <property type="evidence" value="ECO:0007669"/>
    <property type="project" value="TreeGrafter"/>
</dbReference>
<dbReference type="InterPro" id="IPR001258">
    <property type="entry name" value="NHL_repeat"/>
</dbReference>
<sequence>MAKTPGSPSRGSLSPEGILREIQINLLECKVCFEKFSTQQREHRPQTLSCGHVLCRECITALSHPLLRKLECPFCRQLCSIDSTSHCLVLTDLQELLLSYAPPHRPKGGLGSATSPTSAALHLCAAFGGWGTLINPTGIAILGSSETMVVVHDAEKTVVVFSSQGKKLQSFGQKGRASEEICYPVDVAVTPCGYVVVTDAGDKAVKVFTSRGKHVLTVKNSFKMPWGVDTDSCGHILVSDVQAGTLSQTDSFCLTLQSMVKLNMSGVTFGRDGDVIVIDSNQGMIWSLGKLQNGPALTPLVGDHLVRPTGLVSLNNMLVVLDSGDHTVKIYSAKADAGPII</sequence>
<dbReference type="GO" id="GO:0000209">
    <property type="term" value="P:protein polyubiquitination"/>
    <property type="evidence" value="ECO:0007669"/>
    <property type="project" value="TreeGrafter"/>
</dbReference>
<dbReference type="Pfam" id="PF14634">
    <property type="entry name" value="zf-RING_5"/>
    <property type="match status" value="1"/>
</dbReference>
<proteinExistence type="predicted"/>
<evidence type="ECO:0000256" key="8">
    <source>
        <dbReference type="PROSITE-ProRule" id="PRU00504"/>
    </source>
</evidence>
<dbReference type="GO" id="GO:0008270">
    <property type="term" value="F:zinc ion binding"/>
    <property type="evidence" value="ECO:0007669"/>
    <property type="project" value="UniProtKB-KW"/>
</dbReference>
<reference evidence="10 11" key="1">
    <citation type="submission" date="2019-01" db="EMBL/GenBank/DDBJ databases">
        <title>Genome Assembly of Collichthys lucidus.</title>
        <authorList>
            <person name="Cai M."/>
            <person name="Xiao S."/>
        </authorList>
    </citation>
    <scope>NUCLEOTIDE SEQUENCE [LARGE SCALE GENOMIC DNA]</scope>
    <source>
        <strain evidence="10">JT15FE1705JMU</strain>
        <tissue evidence="10">Muscle</tissue>
    </source>
</reference>
<keyword evidence="6" id="KW-0862">Zinc</keyword>
<evidence type="ECO:0000313" key="10">
    <source>
        <dbReference type="EMBL" id="TKS81975.1"/>
    </source>
</evidence>
<dbReference type="Proteomes" id="UP000298787">
    <property type="component" value="Chromosome 14"/>
</dbReference>
<accession>A0A4U5V651</accession>
<dbReference type="InterPro" id="IPR013083">
    <property type="entry name" value="Znf_RING/FYVE/PHD"/>
</dbReference>
<dbReference type="InterPro" id="IPR001841">
    <property type="entry name" value="Znf_RING"/>
</dbReference>
<dbReference type="PANTHER" id="PTHR24104:SF47">
    <property type="entry name" value="E3 UBIQUITIN-PROTEIN LIGASE NHLRC1"/>
    <property type="match status" value="1"/>
</dbReference>
<protein>
    <recommendedName>
        <fullName evidence="2">RING-type E3 ubiquitin transferase</fullName>
        <ecNumber evidence="2">2.3.2.27</ecNumber>
    </recommendedName>
</protein>
<dbReference type="AlphaFoldDB" id="A0A4U5V651"/>
<dbReference type="STRING" id="240159.A0A4U5V651"/>
<keyword evidence="3" id="KW-0479">Metal-binding</keyword>
<evidence type="ECO:0000256" key="4">
    <source>
        <dbReference type="ARBA" id="ARBA00022737"/>
    </source>
</evidence>
<dbReference type="InterPro" id="IPR017907">
    <property type="entry name" value="Znf_RING_CS"/>
</dbReference>
<gene>
    <name evidence="10" type="ORF">D9C73_016083</name>
</gene>
<evidence type="ECO:0000313" key="11">
    <source>
        <dbReference type="Proteomes" id="UP000298787"/>
    </source>
</evidence>
<dbReference type="PROSITE" id="PS50089">
    <property type="entry name" value="ZF_RING_2"/>
    <property type="match status" value="1"/>
</dbReference>
<dbReference type="Gene3D" id="2.120.10.30">
    <property type="entry name" value="TolB, C-terminal domain"/>
    <property type="match status" value="1"/>
</dbReference>
<dbReference type="PANTHER" id="PTHR24104">
    <property type="entry name" value="E3 UBIQUITIN-PROTEIN LIGASE NHLRC1-RELATED"/>
    <property type="match status" value="1"/>
</dbReference>
<dbReference type="InterPro" id="IPR050952">
    <property type="entry name" value="TRIM-NHL_E3_ligases"/>
</dbReference>